<comment type="caution">
    <text evidence="2">The sequence shown here is derived from an EMBL/GenBank/DDBJ whole genome shotgun (WGS) entry which is preliminary data.</text>
</comment>
<name>A0AAE0MHX2_9PEZI</name>
<evidence type="ECO:0000313" key="2">
    <source>
        <dbReference type="EMBL" id="KAK3333137.1"/>
    </source>
</evidence>
<proteinExistence type="predicted"/>
<organism evidence="2 3">
    <name type="scientific">Cercophora scortea</name>
    <dbReference type="NCBI Taxonomy" id="314031"/>
    <lineage>
        <taxon>Eukaryota</taxon>
        <taxon>Fungi</taxon>
        <taxon>Dikarya</taxon>
        <taxon>Ascomycota</taxon>
        <taxon>Pezizomycotina</taxon>
        <taxon>Sordariomycetes</taxon>
        <taxon>Sordariomycetidae</taxon>
        <taxon>Sordariales</taxon>
        <taxon>Lasiosphaeriaceae</taxon>
        <taxon>Cercophora</taxon>
    </lineage>
</organism>
<reference evidence="2" key="1">
    <citation type="journal article" date="2023" name="Mol. Phylogenet. Evol.">
        <title>Genome-scale phylogeny and comparative genomics of the fungal order Sordariales.</title>
        <authorList>
            <person name="Hensen N."/>
            <person name="Bonometti L."/>
            <person name="Westerberg I."/>
            <person name="Brannstrom I.O."/>
            <person name="Guillou S."/>
            <person name="Cros-Aarteil S."/>
            <person name="Calhoun S."/>
            <person name="Haridas S."/>
            <person name="Kuo A."/>
            <person name="Mondo S."/>
            <person name="Pangilinan J."/>
            <person name="Riley R."/>
            <person name="LaButti K."/>
            <person name="Andreopoulos B."/>
            <person name="Lipzen A."/>
            <person name="Chen C."/>
            <person name="Yan M."/>
            <person name="Daum C."/>
            <person name="Ng V."/>
            <person name="Clum A."/>
            <person name="Steindorff A."/>
            <person name="Ohm R.A."/>
            <person name="Martin F."/>
            <person name="Silar P."/>
            <person name="Natvig D.O."/>
            <person name="Lalanne C."/>
            <person name="Gautier V."/>
            <person name="Ament-Velasquez S.L."/>
            <person name="Kruys A."/>
            <person name="Hutchinson M.I."/>
            <person name="Powell A.J."/>
            <person name="Barry K."/>
            <person name="Miller A.N."/>
            <person name="Grigoriev I.V."/>
            <person name="Debuchy R."/>
            <person name="Gladieux P."/>
            <person name="Hiltunen Thoren M."/>
            <person name="Johannesson H."/>
        </authorList>
    </citation>
    <scope>NUCLEOTIDE SEQUENCE</scope>
    <source>
        <strain evidence="2">SMH4131-1</strain>
    </source>
</reference>
<dbReference type="Proteomes" id="UP001286456">
    <property type="component" value="Unassembled WGS sequence"/>
</dbReference>
<reference evidence="2" key="2">
    <citation type="submission" date="2023-06" db="EMBL/GenBank/DDBJ databases">
        <authorList>
            <consortium name="Lawrence Berkeley National Laboratory"/>
            <person name="Haridas S."/>
            <person name="Hensen N."/>
            <person name="Bonometti L."/>
            <person name="Westerberg I."/>
            <person name="Brannstrom I.O."/>
            <person name="Guillou S."/>
            <person name="Cros-Aarteil S."/>
            <person name="Calhoun S."/>
            <person name="Kuo A."/>
            <person name="Mondo S."/>
            <person name="Pangilinan J."/>
            <person name="Riley R."/>
            <person name="Labutti K."/>
            <person name="Andreopoulos B."/>
            <person name="Lipzen A."/>
            <person name="Chen C."/>
            <person name="Yanf M."/>
            <person name="Daum C."/>
            <person name="Ng V."/>
            <person name="Clum A."/>
            <person name="Steindorff A."/>
            <person name="Ohm R."/>
            <person name="Martin F."/>
            <person name="Silar P."/>
            <person name="Natvig D."/>
            <person name="Lalanne C."/>
            <person name="Gautier V."/>
            <person name="Ament-Velasquez S.L."/>
            <person name="Kruys A."/>
            <person name="Hutchinson M.I."/>
            <person name="Powell A.J."/>
            <person name="Barry K."/>
            <person name="Miller A.N."/>
            <person name="Grigoriev I.V."/>
            <person name="Debuchy R."/>
            <person name="Gladieux P."/>
            <person name="Thoren M.H."/>
            <person name="Johannesson H."/>
        </authorList>
    </citation>
    <scope>NUCLEOTIDE SEQUENCE</scope>
    <source>
        <strain evidence="2">SMH4131-1</strain>
    </source>
</reference>
<accession>A0AAE0MHX2</accession>
<keyword evidence="3" id="KW-1185">Reference proteome</keyword>
<dbReference type="AlphaFoldDB" id="A0AAE0MHX2"/>
<protein>
    <submittedName>
        <fullName evidence="2">Uncharacterized protein</fullName>
    </submittedName>
</protein>
<evidence type="ECO:0000256" key="1">
    <source>
        <dbReference type="SAM" id="MobiDB-lite"/>
    </source>
</evidence>
<gene>
    <name evidence="2" type="ORF">B0T19DRAFT_117723</name>
</gene>
<sequence length="152" mass="16168">MDLRRAFGAFLQVTSSIEARLGHGTSCRRGLVAALLSLIAAPVCDGQVAFTCVGSRRVTSRRPRRGAQVQAQMTDRSRPAKAGGASHLLAVDSKYKVLSGTISPGRRTPASISSRDQGNEGLLDAAAAWPLLYKEARHLNTNIRGLGSRNSV</sequence>
<feature type="region of interest" description="Disordered" evidence="1">
    <location>
        <begin position="61"/>
        <end position="84"/>
    </location>
</feature>
<evidence type="ECO:0000313" key="3">
    <source>
        <dbReference type="Proteomes" id="UP001286456"/>
    </source>
</evidence>
<dbReference type="EMBL" id="JAUEPO010000002">
    <property type="protein sequence ID" value="KAK3333137.1"/>
    <property type="molecule type" value="Genomic_DNA"/>
</dbReference>